<evidence type="ECO:0000256" key="1">
    <source>
        <dbReference type="SAM" id="SignalP"/>
    </source>
</evidence>
<feature type="signal peptide" evidence="1">
    <location>
        <begin position="1"/>
        <end position="22"/>
    </location>
</feature>
<sequence length="532" mass="59247">MKAIWKKSAVIALSGLLALSVAGCGAGNKKADGGKETDTKDTLKVAAASFADSLEPTVDYNGCQVVRYGVGETLVKFDKKMNVTPWLAESWKISDDRLTWIFRINDKAMFSNGNKVTGDAAAKSLLRTLEKSPRAKRMLPVVSVKMEGQNVLIRTARPVPVLPQMLGDPMFLIVDTSVTDRDYEKMGPVGTGPYVVKTLTKDKCILERNEKYWNGRAFYKKLDIFAIKDPNTRAMALKKGEIDVAADISSGDLALFKDAKKFRISEIASVRSVLARLTVKEGRPLSDKRVREALASALDRQAYCKFLLKDTFTSGGPMLPPSVHYGFNELIKSDKNRYNVGRARKLLADAGWKDTNGDGFVDKNGKNLELDYYFYSNRAELPLFAEATRSDARRVGIKINLKNVDYAEIDKIGREGSGDLCISNILTFQGDPEVFMNMYVKTNKNNSNLDNGGGFSSARYDELSDKLAVEFDPAKRRELIIGMEKIALEELPLIVYGYPRTNIVSKAEIANADIHPCDYYWETKDWKPAVIQ</sequence>
<organism evidence="3 4">
    <name type="scientific">Succiniclasticum ruminis DSM 9236</name>
    <dbReference type="NCBI Taxonomy" id="1123323"/>
    <lineage>
        <taxon>Bacteria</taxon>
        <taxon>Bacillati</taxon>
        <taxon>Bacillota</taxon>
        <taxon>Negativicutes</taxon>
        <taxon>Acidaminococcales</taxon>
        <taxon>Acidaminococcaceae</taxon>
        <taxon>Succiniclasticum</taxon>
    </lineage>
</organism>
<evidence type="ECO:0000313" key="4">
    <source>
        <dbReference type="Proteomes" id="UP000198896"/>
    </source>
</evidence>
<proteinExistence type="predicted"/>
<dbReference type="AlphaFoldDB" id="A0A1I2AL68"/>
<dbReference type="GO" id="GO:0042597">
    <property type="term" value="C:periplasmic space"/>
    <property type="evidence" value="ECO:0007669"/>
    <property type="project" value="UniProtKB-ARBA"/>
</dbReference>
<name>A0A1I2AL68_9FIRM</name>
<dbReference type="InterPro" id="IPR030678">
    <property type="entry name" value="Peptide/Ni-bd"/>
</dbReference>
<reference evidence="3 4" key="1">
    <citation type="submission" date="2016-10" db="EMBL/GenBank/DDBJ databases">
        <authorList>
            <person name="de Groot N.N."/>
        </authorList>
    </citation>
    <scope>NUCLEOTIDE SEQUENCE [LARGE SCALE GENOMIC DNA]</scope>
    <source>
        <strain evidence="3 4">DSM 9236</strain>
    </source>
</reference>
<dbReference type="Gene3D" id="3.10.105.10">
    <property type="entry name" value="Dipeptide-binding Protein, Domain 3"/>
    <property type="match status" value="1"/>
</dbReference>
<feature type="domain" description="Solute-binding protein family 5" evidence="2">
    <location>
        <begin position="83"/>
        <end position="446"/>
    </location>
</feature>
<dbReference type="InterPro" id="IPR039424">
    <property type="entry name" value="SBP_5"/>
</dbReference>
<protein>
    <submittedName>
        <fullName evidence="3">Peptide/nickel transport system substrate-binding protein</fullName>
    </submittedName>
</protein>
<evidence type="ECO:0000259" key="2">
    <source>
        <dbReference type="Pfam" id="PF00496"/>
    </source>
</evidence>
<dbReference type="CDD" id="cd08490">
    <property type="entry name" value="PBP2_NikA_DppA_OppA_like_3"/>
    <property type="match status" value="1"/>
</dbReference>
<dbReference type="PIRSF" id="PIRSF002741">
    <property type="entry name" value="MppA"/>
    <property type="match status" value="1"/>
</dbReference>
<dbReference type="OrthoDB" id="9796817at2"/>
<dbReference type="GO" id="GO:0015833">
    <property type="term" value="P:peptide transport"/>
    <property type="evidence" value="ECO:0007669"/>
    <property type="project" value="TreeGrafter"/>
</dbReference>
<dbReference type="EMBL" id="FONL01000006">
    <property type="protein sequence ID" value="SFE43693.1"/>
    <property type="molecule type" value="Genomic_DNA"/>
</dbReference>
<evidence type="ECO:0000313" key="3">
    <source>
        <dbReference type="EMBL" id="SFE43693.1"/>
    </source>
</evidence>
<dbReference type="GO" id="GO:1904680">
    <property type="term" value="F:peptide transmembrane transporter activity"/>
    <property type="evidence" value="ECO:0007669"/>
    <property type="project" value="TreeGrafter"/>
</dbReference>
<dbReference type="PROSITE" id="PS51257">
    <property type="entry name" value="PROKAR_LIPOPROTEIN"/>
    <property type="match status" value="1"/>
</dbReference>
<dbReference type="PANTHER" id="PTHR30290">
    <property type="entry name" value="PERIPLASMIC BINDING COMPONENT OF ABC TRANSPORTER"/>
    <property type="match status" value="1"/>
</dbReference>
<dbReference type="SUPFAM" id="SSF53850">
    <property type="entry name" value="Periplasmic binding protein-like II"/>
    <property type="match status" value="1"/>
</dbReference>
<dbReference type="RefSeq" id="WP_093913338.1">
    <property type="nucleotide sequence ID" value="NZ_FONL01000006.1"/>
</dbReference>
<dbReference type="Pfam" id="PF00496">
    <property type="entry name" value="SBP_bac_5"/>
    <property type="match status" value="1"/>
</dbReference>
<dbReference type="Gene3D" id="3.40.190.10">
    <property type="entry name" value="Periplasmic binding protein-like II"/>
    <property type="match status" value="1"/>
</dbReference>
<keyword evidence="1" id="KW-0732">Signal</keyword>
<dbReference type="InterPro" id="IPR000914">
    <property type="entry name" value="SBP_5_dom"/>
</dbReference>
<dbReference type="GO" id="GO:0043190">
    <property type="term" value="C:ATP-binding cassette (ABC) transporter complex"/>
    <property type="evidence" value="ECO:0007669"/>
    <property type="project" value="InterPro"/>
</dbReference>
<keyword evidence="4" id="KW-1185">Reference proteome</keyword>
<accession>A0A1I2AL68</accession>
<gene>
    <name evidence="3" type="ORF">SAMN05216245_10640</name>
</gene>
<dbReference type="PANTHER" id="PTHR30290:SF81">
    <property type="entry name" value="OLIGOPEPTIDE-BINDING PROTEIN OPPA"/>
    <property type="match status" value="1"/>
</dbReference>
<dbReference type="STRING" id="1123323.SAMN05216245_10640"/>
<dbReference type="Proteomes" id="UP000198896">
    <property type="component" value="Unassembled WGS sequence"/>
</dbReference>
<feature type="chain" id="PRO_5038576545" evidence="1">
    <location>
        <begin position="23"/>
        <end position="532"/>
    </location>
</feature>